<dbReference type="Proteomes" id="UP001209570">
    <property type="component" value="Unassembled WGS sequence"/>
</dbReference>
<reference evidence="5" key="1">
    <citation type="submission" date="2021-12" db="EMBL/GenBank/DDBJ databases">
        <title>Prjna785345.</title>
        <authorList>
            <person name="Rujirawat T."/>
            <person name="Krajaejun T."/>
        </authorList>
    </citation>
    <scope>NUCLEOTIDE SEQUENCE</scope>
    <source>
        <strain evidence="5">Pi057C3</strain>
    </source>
</reference>
<keyword evidence="1" id="KW-0064">Aspartyl protease</keyword>
<dbReference type="InterPro" id="IPR057670">
    <property type="entry name" value="SH3_retrovirus"/>
</dbReference>
<keyword evidence="1" id="KW-0645">Protease</keyword>
<evidence type="ECO:0000259" key="4">
    <source>
        <dbReference type="Pfam" id="PF25597"/>
    </source>
</evidence>
<dbReference type="EMBL" id="JAKCXM010000948">
    <property type="protein sequence ID" value="KAJ0391590.1"/>
    <property type="molecule type" value="Genomic_DNA"/>
</dbReference>
<keyword evidence="6" id="KW-1185">Reference proteome</keyword>
<accession>A0AAD5LSQ0</accession>
<dbReference type="PANTHER" id="PTHR11439">
    <property type="entry name" value="GAG-POL-RELATED RETROTRANSPOSON"/>
    <property type="match status" value="1"/>
</dbReference>
<feature type="domain" description="Retrovirus-related Pol polyprotein from transposon TNT 1-94-like beta-barrel" evidence="3">
    <location>
        <begin position="215"/>
        <end position="289"/>
    </location>
</feature>
<dbReference type="PANTHER" id="PTHR11439:SF517">
    <property type="entry name" value="CYSTEINE-RICH RLK (RECEPTOR-LIKE PROTEIN KINASE) 8"/>
    <property type="match status" value="1"/>
</dbReference>
<protein>
    <recommendedName>
        <fullName evidence="7">Reverse transcriptase Ty1/copia-type domain-containing protein</fullName>
    </recommendedName>
</protein>
<feature type="domain" description="Reverse transcriptase Ty1/copia-type" evidence="2">
    <location>
        <begin position="520"/>
        <end position="755"/>
    </location>
</feature>
<organism evidence="5 6">
    <name type="scientific">Pythium insidiosum</name>
    <name type="common">Pythiosis disease agent</name>
    <dbReference type="NCBI Taxonomy" id="114742"/>
    <lineage>
        <taxon>Eukaryota</taxon>
        <taxon>Sar</taxon>
        <taxon>Stramenopiles</taxon>
        <taxon>Oomycota</taxon>
        <taxon>Peronosporomycetes</taxon>
        <taxon>Pythiales</taxon>
        <taxon>Pythiaceae</taxon>
        <taxon>Pythium</taxon>
    </lineage>
</organism>
<dbReference type="Pfam" id="PF22936">
    <property type="entry name" value="Pol_BBD"/>
    <property type="match status" value="1"/>
</dbReference>
<dbReference type="Pfam" id="PF14223">
    <property type="entry name" value="Retrotran_gag_2"/>
    <property type="match status" value="1"/>
</dbReference>
<dbReference type="SUPFAM" id="SSF56672">
    <property type="entry name" value="DNA/RNA polymerases"/>
    <property type="match status" value="1"/>
</dbReference>
<dbReference type="AlphaFoldDB" id="A0AAD5LSQ0"/>
<proteinExistence type="predicted"/>
<evidence type="ECO:0000313" key="6">
    <source>
        <dbReference type="Proteomes" id="UP001209570"/>
    </source>
</evidence>
<dbReference type="InterPro" id="IPR013103">
    <property type="entry name" value="RVT_2"/>
</dbReference>
<dbReference type="Pfam" id="PF25597">
    <property type="entry name" value="SH3_retrovirus"/>
    <property type="match status" value="1"/>
</dbReference>
<comment type="caution">
    <text evidence="5">The sequence shown here is derived from an EMBL/GenBank/DDBJ whole genome shotgun (WGS) entry which is preliminary data.</text>
</comment>
<evidence type="ECO:0000259" key="2">
    <source>
        <dbReference type="Pfam" id="PF07727"/>
    </source>
</evidence>
<dbReference type="InterPro" id="IPR054722">
    <property type="entry name" value="PolX-like_BBD"/>
</dbReference>
<sequence length="1018" mass="116316">MTSTPILTGDSLAAFKIEKLSMTSNFVDWQREIFLVLRTYGLAEIVNGEETIHQHETPHQRNCFRIRQAKALATIVFSMEREEARKFEGLIETGDVVRVWRAIREEYGQRSLVNPVTLLAAVFSRKMHEAESAVSYIRSLERLQQEIRKTHSDLSDEWLTKIMLTNVIDVFPDISRKFTVDNAQGLHTPLLSEAKNMLISRDNIDTASGRRPLNLCGDISVFETIEDTPPHTLFMANGNEEVVKQKGTVVMLLFNEHSKKMEERLLEDVYYTPNASLNIISLDYLQNKGKFQFSFSPDQQSCFATKATIRLRFVKKDGLYRLRATRKDAHHRVNAIDVEDNTTMLHQRFAHASTGTLAKMQASGAAKGLNLNMAKMNDYECLPVRALLQATDLPESLWGEAYLHAVHTVNVTATKALDGRTPHEALYNQVPDVSHLRTWGCLAYATVFDQQRERKQKLQPRVVPALLVGYADESKGYKLLQIPSCKMLTHREGNIRFMERHTLTRTYATRMLTNAFGDAVPPTHRVITCRWVYAAKADADGYVVRFKARLVIHGFRQRMGIDYFDTYAPVVRFDTIRAIFYYALWRKWEILQFDVKTAFLHGELSEQVYMELPPGREGNKQRVCRLLKSLYGLKQAPRVWNLTLHNTLLSLGLRRLDQDHGLYARQVGDAAPDLLLSVYVDDLLIMGIKSSCERLSQQLRTHFELTSLGQVRYLLGIEVSFSPTRDSIFLSQATYIETILKRFNMTSCNGVATPESKHETLSHEKTRHENMPYREIIGAIQYLVSGTRPDLAHATRYLGQFNAHFEWGHYQKAKRVLRYLRHSTDFGLVIKLDKQDTPLLETFTDADFANDATDRKSVSGYVTQLDGNTISYASKKQGVVALSTAEAEYVAMHEGARDIMWLGALLDELGLPFKKPPTLWCDNMSTVHLSTKPSKHSKMKHVDVKYHFTRNLVEKEKLATRHCGTNEMPADTLTKPLDRVKFERFRDMLGVRSKATWSGDTEPSWAVIPQTADSRMDT</sequence>
<dbReference type="Pfam" id="PF07727">
    <property type="entry name" value="RVT_2"/>
    <property type="match status" value="1"/>
</dbReference>
<name>A0AAD5LSQ0_PYTIN</name>
<gene>
    <name evidence="5" type="ORF">P43SY_011493</name>
</gene>
<dbReference type="GO" id="GO:0004190">
    <property type="term" value="F:aspartic-type endopeptidase activity"/>
    <property type="evidence" value="ECO:0007669"/>
    <property type="project" value="UniProtKB-KW"/>
</dbReference>
<dbReference type="CDD" id="cd09272">
    <property type="entry name" value="RNase_HI_RT_Ty1"/>
    <property type="match status" value="1"/>
</dbReference>
<feature type="domain" description="Retroviral polymerase SH3-like" evidence="4">
    <location>
        <begin position="441"/>
        <end position="501"/>
    </location>
</feature>
<evidence type="ECO:0000259" key="3">
    <source>
        <dbReference type="Pfam" id="PF22936"/>
    </source>
</evidence>
<evidence type="ECO:0008006" key="7">
    <source>
        <dbReference type="Google" id="ProtNLM"/>
    </source>
</evidence>
<evidence type="ECO:0000313" key="5">
    <source>
        <dbReference type="EMBL" id="KAJ0391590.1"/>
    </source>
</evidence>
<keyword evidence="1" id="KW-0378">Hydrolase</keyword>
<dbReference type="InterPro" id="IPR043502">
    <property type="entry name" value="DNA/RNA_pol_sf"/>
</dbReference>
<evidence type="ECO:0000256" key="1">
    <source>
        <dbReference type="ARBA" id="ARBA00022750"/>
    </source>
</evidence>